<proteinExistence type="inferred from homology"/>
<dbReference type="InterPro" id="IPR047575">
    <property type="entry name" value="Sm"/>
</dbReference>
<dbReference type="GO" id="GO:0000932">
    <property type="term" value="C:P-body"/>
    <property type="evidence" value="ECO:0007669"/>
    <property type="project" value="TreeGrafter"/>
</dbReference>
<comment type="similarity">
    <text evidence="3 13">Belongs to the snRNP Sm proteins family. SmF/LSm6 subfamily.</text>
</comment>
<feature type="domain" description="Sm" evidence="14">
    <location>
        <begin position="5"/>
        <end position="77"/>
    </location>
</feature>
<evidence type="ECO:0000313" key="15">
    <source>
        <dbReference type="EMBL" id="KAJ5074728.1"/>
    </source>
</evidence>
<dbReference type="GO" id="GO:0005688">
    <property type="term" value="C:U6 snRNP"/>
    <property type="evidence" value="ECO:0007669"/>
    <property type="project" value="TreeGrafter"/>
</dbReference>
<evidence type="ECO:0000256" key="10">
    <source>
        <dbReference type="ARBA" id="ARBA00023187"/>
    </source>
</evidence>
<organism evidence="16 17">
    <name type="scientific">Anaeramoeba ignava</name>
    <name type="common">Anaerobic marine amoeba</name>
    <dbReference type="NCBI Taxonomy" id="1746090"/>
    <lineage>
        <taxon>Eukaryota</taxon>
        <taxon>Metamonada</taxon>
        <taxon>Anaeramoebidae</taxon>
        <taxon>Anaeramoeba</taxon>
    </lineage>
</organism>
<evidence type="ECO:0000256" key="4">
    <source>
        <dbReference type="ARBA" id="ARBA00022490"/>
    </source>
</evidence>
<evidence type="ECO:0000256" key="8">
    <source>
        <dbReference type="ARBA" id="ARBA00022728"/>
    </source>
</evidence>
<evidence type="ECO:0000256" key="2">
    <source>
        <dbReference type="ARBA" id="ARBA00004496"/>
    </source>
</evidence>
<dbReference type="InterPro" id="IPR016487">
    <property type="entry name" value="Lsm6/sSmF"/>
</dbReference>
<accession>A0A9Q0LR53</accession>
<dbReference type="Proteomes" id="UP001149090">
    <property type="component" value="Unassembled WGS sequence"/>
</dbReference>
<evidence type="ECO:0000259" key="14">
    <source>
        <dbReference type="PROSITE" id="PS52002"/>
    </source>
</evidence>
<keyword evidence="12 13" id="KW-0687">Ribonucleoprotein</keyword>
<evidence type="ECO:0000256" key="5">
    <source>
        <dbReference type="ARBA" id="ARBA00022552"/>
    </source>
</evidence>
<keyword evidence="10 13" id="KW-0508">mRNA splicing</keyword>
<dbReference type="SUPFAM" id="SSF50182">
    <property type="entry name" value="Sm-like ribonucleoproteins"/>
    <property type="match status" value="1"/>
</dbReference>
<dbReference type="SMART" id="SM00651">
    <property type="entry name" value="Sm"/>
    <property type="match status" value="1"/>
</dbReference>
<dbReference type="GO" id="GO:0046540">
    <property type="term" value="C:U4/U6 x U5 tri-snRNP complex"/>
    <property type="evidence" value="ECO:0007669"/>
    <property type="project" value="TreeGrafter"/>
</dbReference>
<keyword evidence="17" id="KW-1185">Reference proteome</keyword>
<keyword evidence="4" id="KW-0963">Cytoplasm</keyword>
<dbReference type="OMA" id="EQTVEYV"/>
<evidence type="ECO:0000256" key="13">
    <source>
        <dbReference type="PIRNR" id="PIRNR006609"/>
    </source>
</evidence>
<dbReference type="InterPro" id="IPR001163">
    <property type="entry name" value="Sm_dom_euk/arc"/>
</dbReference>
<dbReference type="EMBL" id="JAPDFW010000069">
    <property type="protein sequence ID" value="KAJ5074728.1"/>
    <property type="molecule type" value="Genomic_DNA"/>
</dbReference>
<dbReference type="GO" id="GO:0008033">
    <property type="term" value="P:tRNA processing"/>
    <property type="evidence" value="ECO:0007669"/>
    <property type="project" value="UniProtKB-KW"/>
</dbReference>
<dbReference type="PANTHER" id="PTHR11021:SF1">
    <property type="entry name" value="U6 SNRNA-ASSOCIATED SM-LIKE PROTEIN LSM6"/>
    <property type="match status" value="1"/>
</dbReference>
<dbReference type="GO" id="GO:0005732">
    <property type="term" value="C:sno(s)RNA-containing ribonucleoprotein complex"/>
    <property type="evidence" value="ECO:0007669"/>
    <property type="project" value="TreeGrafter"/>
</dbReference>
<dbReference type="InterPro" id="IPR010920">
    <property type="entry name" value="LSM_dom_sf"/>
</dbReference>
<comment type="subcellular location">
    <subcellularLocation>
        <location evidence="2">Cytoplasm</location>
    </subcellularLocation>
    <subcellularLocation>
        <location evidence="1 13">Nucleus</location>
    </subcellularLocation>
</comment>
<keyword evidence="11 13" id="KW-0539">Nucleus</keyword>
<dbReference type="GO" id="GO:0005681">
    <property type="term" value="C:spliceosomal complex"/>
    <property type="evidence" value="ECO:0007669"/>
    <property type="project" value="UniProtKB-KW"/>
</dbReference>
<evidence type="ECO:0000256" key="1">
    <source>
        <dbReference type="ARBA" id="ARBA00004123"/>
    </source>
</evidence>
<evidence type="ECO:0000256" key="9">
    <source>
        <dbReference type="ARBA" id="ARBA00022884"/>
    </source>
</evidence>
<keyword evidence="9 13" id="KW-0694">RNA-binding</keyword>
<dbReference type="PROSITE" id="PS52002">
    <property type="entry name" value="SM"/>
    <property type="match status" value="1"/>
</dbReference>
<dbReference type="EMBL" id="JAPDFW010000058">
    <property type="protein sequence ID" value="KAJ5077467.1"/>
    <property type="molecule type" value="Genomic_DNA"/>
</dbReference>
<dbReference type="GO" id="GO:0003723">
    <property type="term" value="F:RNA binding"/>
    <property type="evidence" value="ECO:0007669"/>
    <property type="project" value="UniProtKB-UniRule"/>
</dbReference>
<keyword evidence="7" id="KW-0819">tRNA processing</keyword>
<name>A0A9Q0LR53_ANAIG</name>
<sequence>MTSKSPSDFLKNIIGKPVIVKLTSSIEYKGILACLDAYMNISLEQAEEWIEGQFKNKYADIFIRGNNVFYVTPQKKRNLQDL</sequence>
<dbReference type="CDD" id="cd01726">
    <property type="entry name" value="LSm6"/>
    <property type="match status" value="1"/>
</dbReference>
<dbReference type="AlphaFoldDB" id="A0A9Q0LR53"/>
<evidence type="ECO:0000256" key="11">
    <source>
        <dbReference type="ARBA" id="ARBA00023242"/>
    </source>
</evidence>
<evidence type="ECO:0000313" key="16">
    <source>
        <dbReference type="EMBL" id="KAJ5077467.1"/>
    </source>
</evidence>
<evidence type="ECO:0000256" key="12">
    <source>
        <dbReference type="ARBA" id="ARBA00023274"/>
    </source>
</evidence>
<dbReference type="GO" id="GO:0030490">
    <property type="term" value="P:maturation of SSU-rRNA"/>
    <property type="evidence" value="ECO:0007669"/>
    <property type="project" value="TreeGrafter"/>
</dbReference>
<protein>
    <submittedName>
        <fullName evidence="16">U6 snRNA-associated sm-like protein lsm6</fullName>
    </submittedName>
</protein>
<dbReference type="GO" id="GO:0005730">
    <property type="term" value="C:nucleolus"/>
    <property type="evidence" value="ECO:0007669"/>
    <property type="project" value="TreeGrafter"/>
</dbReference>
<gene>
    <name evidence="16" type="ORF">M0811_05990</name>
    <name evidence="15" type="ORF">M0811_08083</name>
</gene>
<dbReference type="PANTHER" id="PTHR11021">
    <property type="entry name" value="SMALL NUCLEAR RIBONUCLEOPROTEIN F SNRNP-F"/>
    <property type="match status" value="1"/>
</dbReference>
<dbReference type="FunFam" id="2.30.30.100:FF:000044">
    <property type="entry name" value="Probable U6 snRNA-associated Sm-like protein LSm6"/>
    <property type="match status" value="1"/>
</dbReference>
<keyword evidence="5" id="KW-0698">rRNA processing</keyword>
<dbReference type="OrthoDB" id="268799at2759"/>
<keyword evidence="6 13" id="KW-0507">mRNA processing</keyword>
<dbReference type="Pfam" id="PF01423">
    <property type="entry name" value="LSM"/>
    <property type="match status" value="1"/>
</dbReference>
<reference evidence="16" key="1">
    <citation type="submission" date="2022-10" db="EMBL/GenBank/DDBJ databases">
        <title>Novel sulphate-reducing endosymbionts in the free-living metamonad Anaeramoeba.</title>
        <authorList>
            <person name="Jerlstrom-Hultqvist J."/>
            <person name="Cepicka I."/>
            <person name="Gallot-Lavallee L."/>
            <person name="Salas-Leiva D."/>
            <person name="Curtis B.A."/>
            <person name="Zahonova K."/>
            <person name="Pipaliya S."/>
            <person name="Dacks J."/>
            <person name="Roger A.J."/>
        </authorList>
    </citation>
    <scope>NUCLEOTIDE SEQUENCE</scope>
    <source>
        <strain evidence="16">BMAN</strain>
    </source>
</reference>
<evidence type="ECO:0000256" key="3">
    <source>
        <dbReference type="ARBA" id="ARBA00007927"/>
    </source>
</evidence>
<dbReference type="GO" id="GO:0000398">
    <property type="term" value="P:mRNA splicing, via spliceosome"/>
    <property type="evidence" value="ECO:0007669"/>
    <property type="project" value="InterPro"/>
</dbReference>
<evidence type="ECO:0000313" key="17">
    <source>
        <dbReference type="Proteomes" id="UP001149090"/>
    </source>
</evidence>
<evidence type="ECO:0000256" key="7">
    <source>
        <dbReference type="ARBA" id="ARBA00022694"/>
    </source>
</evidence>
<dbReference type="PIRSF" id="PIRSF006609">
    <property type="entry name" value="snRNP_SmF"/>
    <property type="match status" value="1"/>
</dbReference>
<keyword evidence="8 13" id="KW-0747">Spliceosome</keyword>
<dbReference type="Gene3D" id="2.30.30.100">
    <property type="match status" value="1"/>
</dbReference>
<evidence type="ECO:0000256" key="6">
    <source>
        <dbReference type="ARBA" id="ARBA00022664"/>
    </source>
</evidence>
<comment type="caution">
    <text evidence="16">The sequence shown here is derived from an EMBL/GenBank/DDBJ whole genome shotgun (WGS) entry which is preliminary data.</text>
</comment>